<comment type="subcellular location">
    <subcellularLocation>
        <location evidence="1">Membrane</location>
        <topology evidence="1">Multi-pass membrane protein</topology>
    </subcellularLocation>
</comment>
<keyword evidence="3 5" id="KW-1133">Transmembrane helix</keyword>
<evidence type="ECO:0000256" key="4">
    <source>
        <dbReference type="ARBA" id="ARBA00023136"/>
    </source>
</evidence>
<feature type="transmembrane region" description="Helical" evidence="5">
    <location>
        <begin position="86"/>
        <end position="113"/>
    </location>
</feature>
<dbReference type="GO" id="GO:0016020">
    <property type="term" value="C:membrane"/>
    <property type="evidence" value="ECO:0007669"/>
    <property type="project" value="UniProtKB-SubCell"/>
</dbReference>
<keyword evidence="2 5" id="KW-0812">Transmembrane</keyword>
<protein>
    <recommendedName>
        <fullName evidence="8">Rhomboid family intramembrane serine protease</fullName>
    </recommendedName>
</protein>
<organism evidence="6 7">
    <name type="scientific">Nocardia arthritidis</name>
    <dbReference type="NCBI Taxonomy" id="228602"/>
    <lineage>
        <taxon>Bacteria</taxon>
        <taxon>Bacillati</taxon>
        <taxon>Actinomycetota</taxon>
        <taxon>Actinomycetes</taxon>
        <taxon>Mycobacteriales</taxon>
        <taxon>Nocardiaceae</taxon>
        <taxon>Nocardia</taxon>
    </lineage>
</organism>
<reference evidence="6 7" key="1">
    <citation type="journal article" date="2019" name="ACS Chem. Biol.">
        <title>Identification and Mobilization of a Cryptic Antibiotic Biosynthesis Gene Locus from a Human-Pathogenic Nocardia Isolate.</title>
        <authorList>
            <person name="Herisse M."/>
            <person name="Ishida K."/>
            <person name="Porter J.L."/>
            <person name="Howden B."/>
            <person name="Hertweck C."/>
            <person name="Stinear T.P."/>
            <person name="Pidot S.J."/>
        </authorList>
    </citation>
    <scope>NUCLEOTIDE SEQUENCE [LARGE SCALE GENOMIC DNA]</scope>
    <source>
        <strain evidence="6 7">AUSMDU00012717</strain>
    </source>
</reference>
<dbReference type="RefSeq" id="WP_238847139.1">
    <property type="nucleotide sequence ID" value="NZ_CP046172.1"/>
</dbReference>
<dbReference type="KEGG" id="nah:F5544_07595"/>
<evidence type="ECO:0008006" key="8">
    <source>
        <dbReference type="Google" id="ProtNLM"/>
    </source>
</evidence>
<feature type="transmembrane region" description="Helical" evidence="5">
    <location>
        <begin position="235"/>
        <end position="253"/>
    </location>
</feature>
<evidence type="ECO:0000256" key="3">
    <source>
        <dbReference type="ARBA" id="ARBA00022989"/>
    </source>
</evidence>
<dbReference type="Pfam" id="PF20401">
    <property type="entry name" value="Rhomboid_2"/>
    <property type="match status" value="1"/>
</dbReference>
<dbReference type="EMBL" id="CP046172">
    <property type="protein sequence ID" value="QIS09421.1"/>
    <property type="molecule type" value="Genomic_DNA"/>
</dbReference>
<evidence type="ECO:0000313" key="6">
    <source>
        <dbReference type="EMBL" id="QIS09421.1"/>
    </source>
</evidence>
<proteinExistence type="predicted"/>
<evidence type="ECO:0000313" key="7">
    <source>
        <dbReference type="Proteomes" id="UP000503540"/>
    </source>
</evidence>
<evidence type="ECO:0000256" key="2">
    <source>
        <dbReference type="ARBA" id="ARBA00022692"/>
    </source>
</evidence>
<gene>
    <name evidence="6" type="ORF">F5544_07595</name>
</gene>
<feature type="transmembrane region" description="Helical" evidence="5">
    <location>
        <begin position="125"/>
        <end position="144"/>
    </location>
</feature>
<dbReference type="InterPro" id="IPR035952">
    <property type="entry name" value="Rhomboid-like_sf"/>
</dbReference>
<dbReference type="SUPFAM" id="SSF144091">
    <property type="entry name" value="Rhomboid-like"/>
    <property type="match status" value="1"/>
</dbReference>
<dbReference type="AlphaFoldDB" id="A0A6G9Y889"/>
<dbReference type="Gene3D" id="1.20.1540.10">
    <property type="entry name" value="Rhomboid-like"/>
    <property type="match status" value="1"/>
</dbReference>
<feature type="transmembrane region" description="Helical" evidence="5">
    <location>
        <begin position="37"/>
        <end position="59"/>
    </location>
</feature>
<name>A0A6G9Y889_9NOCA</name>
<evidence type="ECO:0000256" key="5">
    <source>
        <dbReference type="SAM" id="Phobius"/>
    </source>
</evidence>
<dbReference type="Proteomes" id="UP000503540">
    <property type="component" value="Chromosome"/>
</dbReference>
<accession>A0A6G9Y889</accession>
<keyword evidence="4 5" id="KW-0472">Membrane</keyword>
<feature type="transmembrane region" description="Helical" evidence="5">
    <location>
        <begin position="156"/>
        <end position="176"/>
    </location>
</feature>
<feature type="transmembrane region" description="Helical" evidence="5">
    <location>
        <begin position="183"/>
        <end position="200"/>
    </location>
</feature>
<feature type="transmembrane region" description="Helical" evidence="5">
    <location>
        <begin position="206"/>
        <end position="223"/>
    </location>
</feature>
<keyword evidence="7" id="KW-1185">Reference proteome</keyword>
<dbReference type="InterPro" id="IPR046862">
    <property type="entry name" value="Rhomboid_2"/>
</dbReference>
<evidence type="ECO:0000256" key="1">
    <source>
        <dbReference type="ARBA" id="ARBA00004141"/>
    </source>
</evidence>
<sequence length="254" mass="26769">MPSQTEVDMVTATTSVDRVSTDHVSVESDKPSRRWRLPLPVTLGYLAGLVVVAVALSALSESAQTGVILHTSTNLHNLLHGHISTLFASAFVIGDAAVALTILPLLACLLALAELRFGSGQLVRIFLAGHIGATLLVAVGLWIAVTAEWMPQSIGWAEDVGISYGAMAVLGALVAVLPRPWRIAWIVGWFVVAVEGAVVGQTFTNVGHLLSLLIGVAAGYTLLRTRQVARRGFTKVEWLLLLGATVLAAGLLLG</sequence>